<feature type="domain" description="HTH araC/xylS-type" evidence="5">
    <location>
        <begin position="193"/>
        <end position="291"/>
    </location>
</feature>
<dbReference type="InterPro" id="IPR050204">
    <property type="entry name" value="AraC_XylS_family_regulators"/>
</dbReference>
<dbReference type="InterPro" id="IPR003313">
    <property type="entry name" value="AraC-bd"/>
</dbReference>
<dbReference type="Gene3D" id="2.60.120.10">
    <property type="entry name" value="Jelly Rolls"/>
    <property type="match status" value="1"/>
</dbReference>
<keyword evidence="3" id="KW-0010">Activator</keyword>
<evidence type="ECO:0000256" key="2">
    <source>
        <dbReference type="ARBA" id="ARBA00023125"/>
    </source>
</evidence>
<dbReference type="EMBL" id="SHNO01000001">
    <property type="protein sequence ID" value="MCX2978087.1"/>
    <property type="molecule type" value="Genomic_DNA"/>
</dbReference>
<evidence type="ECO:0000259" key="5">
    <source>
        <dbReference type="PROSITE" id="PS01124"/>
    </source>
</evidence>
<dbReference type="SUPFAM" id="SSF46689">
    <property type="entry name" value="Homeodomain-like"/>
    <property type="match status" value="2"/>
</dbReference>
<comment type="caution">
    <text evidence="6">The sequence shown here is derived from an EMBL/GenBank/DDBJ whole genome shotgun (WGS) entry which is preliminary data.</text>
</comment>
<dbReference type="PROSITE" id="PS00041">
    <property type="entry name" value="HTH_ARAC_FAMILY_1"/>
    <property type="match status" value="1"/>
</dbReference>
<evidence type="ECO:0000256" key="3">
    <source>
        <dbReference type="ARBA" id="ARBA00023159"/>
    </source>
</evidence>
<dbReference type="CDD" id="cd06986">
    <property type="entry name" value="cupin_MmsR-like_N"/>
    <property type="match status" value="1"/>
</dbReference>
<dbReference type="SMART" id="SM00342">
    <property type="entry name" value="HTH_ARAC"/>
    <property type="match status" value="1"/>
</dbReference>
<dbReference type="InterPro" id="IPR009057">
    <property type="entry name" value="Homeodomain-like_sf"/>
</dbReference>
<name>A0ABT3T734_9GAMM</name>
<keyword evidence="4" id="KW-0804">Transcription</keyword>
<sequence length="294" mass="33121">MSAPSKWPLPENGIRFLTPAFMRKKLARHPLTRECYPTAMGFYPRAEKHRMERQRHDDNLLIYCVEGRGIASADGWRGEIGAGDALLLPQGTTHHYEADNDEPWSIYWVHYQGTSTAVFNQYLGDREGAPPVLPVGISPQLVAHFRGLLAVQRTGYSNRAFINAANQLRHLLTHITLDMRQASAARHDNLDLEAVQNLMLEHIGQPLALNTLAAAANLSRFHFSKKYKALTGYSPIKHFLNMKMEHACHLLDSTQLSVKGVAVALGYDDQLYFSRQFSKTVGLSPRAYRRSVRG</sequence>
<reference evidence="6" key="1">
    <citation type="submission" date="2019-02" db="EMBL/GenBank/DDBJ databases">
        <authorList>
            <person name="Li S.-H."/>
        </authorList>
    </citation>
    <scope>NUCLEOTIDE SEQUENCE</scope>
    <source>
        <strain evidence="6">IMCC11814</strain>
    </source>
</reference>
<dbReference type="Proteomes" id="UP001143304">
    <property type="component" value="Unassembled WGS sequence"/>
</dbReference>
<dbReference type="Pfam" id="PF12833">
    <property type="entry name" value="HTH_18"/>
    <property type="match status" value="1"/>
</dbReference>
<dbReference type="InterPro" id="IPR018060">
    <property type="entry name" value="HTH_AraC"/>
</dbReference>
<dbReference type="InterPro" id="IPR037923">
    <property type="entry name" value="HTH-like"/>
</dbReference>
<protein>
    <submittedName>
        <fullName evidence="6">AraC family transcriptional regulator</fullName>
    </submittedName>
</protein>
<keyword evidence="7" id="KW-1185">Reference proteome</keyword>
<dbReference type="Gene3D" id="1.10.10.60">
    <property type="entry name" value="Homeodomain-like"/>
    <property type="match status" value="2"/>
</dbReference>
<evidence type="ECO:0000313" key="6">
    <source>
        <dbReference type="EMBL" id="MCX2978087.1"/>
    </source>
</evidence>
<dbReference type="PRINTS" id="PR00032">
    <property type="entry name" value="HTHARAC"/>
</dbReference>
<evidence type="ECO:0000256" key="1">
    <source>
        <dbReference type="ARBA" id="ARBA00023015"/>
    </source>
</evidence>
<dbReference type="Pfam" id="PF02311">
    <property type="entry name" value="AraC_binding"/>
    <property type="match status" value="1"/>
</dbReference>
<dbReference type="InterPro" id="IPR020449">
    <property type="entry name" value="Tscrpt_reg_AraC-type_HTH"/>
</dbReference>
<evidence type="ECO:0000313" key="7">
    <source>
        <dbReference type="Proteomes" id="UP001143304"/>
    </source>
</evidence>
<organism evidence="6 7">
    <name type="scientific">Candidatus Marimicrobium litorale</name>
    <dbReference type="NCBI Taxonomy" id="2518991"/>
    <lineage>
        <taxon>Bacteria</taxon>
        <taxon>Pseudomonadati</taxon>
        <taxon>Pseudomonadota</taxon>
        <taxon>Gammaproteobacteria</taxon>
        <taxon>Cellvibrionales</taxon>
        <taxon>Halieaceae</taxon>
        <taxon>Marimicrobium</taxon>
    </lineage>
</organism>
<dbReference type="PROSITE" id="PS01124">
    <property type="entry name" value="HTH_ARAC_FAMILY_2"/>
    <property type="match status" value="1"/>
</dbReference>
<accession>A0ABT3T734</accession>
<dbReference type="InterPro" id="IPR018062">
    <property type="entry name" value="HTH_AraC-typ_CS"/>
</dbReference>
<dbReference type="PANTHER" id="PTHR46796">
    <property type="entry name" value="HTH-TYPE TRANSCRIPTIONAL ACTIVATOR RHAS-RELATED"/>
    <property type="match status" value="1"/>
</dbReference>
<proteinExistence type="predicted"/>
<dbReference type="SUPFAM" id="SSF51215">
    <property type="entry name" value="Regulatory protein AraC"/>
    <property type="match status" value="1"/>
</dbReference>
<dbReference type="InterPro" id="IPR014710">
    <property type="entry name" value="RmlC-like_jellyroll"/>
</dbReference>
<gene>
    <name evidence="6" type="ORF">EYC82_12040</name>
</gene>
<dbReference type="RefSeq" id="WP_279249789.1">
    <property type="nucleotide sequence ID" value="NZ_SHNO01000001.1"/>
</dbReference>
<keyword evidence="2" id="KW-0238">DNA-binding</keyword>
<keyword evidence="1" id="KW-0805">Transcription regulation</keyword>
<dbReference type="PANTHER" id="PTHR46796:SF7">
    <property type="entry name" value="ARAC FAMILY TRANSCRIPTIONAL REGULATOR"/>
    <property type="match status" value="1"/>
</dbReference>
<evidence type="ECO:0000256" key="4">
    <source>
        <dbReference type="ARBA" id="ARBA00023163"/>
    </source>
</evidence>